<keyword evidence="3" id="KW-1185">Reference proteome</keyword>
<dbReference type="Pfam" id="PF17618">
    <property type="entry name" value="SL4P"/>
    <property type="match status" value="1"/>
</dbReference>
<organism evidence="2 3">
    <name type="scientific">Necator americanus</name>
    <name type="common">Human hookworm</name>
    <dbReference type="NCBI Taxonomy" id="51031"/>
    <lineage>
        <taxon>Eukaryota</taxon>
        <taxon>Metazoa</taxon>
        <taxon>Ecdysozoa</taxon>
        <taxon>Nematoda</taxon>
        <taxon>Chromadorea</taxon>
        <taxon>Rhabditida</taxon>
        <taxon>Rhabditina</taxon>
        <taxon>Rhabditomorpha</taxon>
        <taxon>Strongyloidea</taxon>
        <taxon>Ancylostomatidae</taxon>
        <taxon>Bunostominae</taxon>
        <taxon>Necator</taxon>
    </lineage>
</organism>
<evidence type="ECO:0000313" key="3">
    <source>
        <dbReference type="Proteomes" id="UP001303046"/>
    </source>
</evidence>
<evidence type="ECO:0000256" key="1">
    <source>
        <dbReference type="SAM" id="MobiDB-lite"/>
    </source>
</evidence>
<comment type="caution">
    <text evidence="2">The sequence shown here is derived from an EMBL/GenBank/DDBJ whole genome shotgun (WGS) entry which is preliminary data.</text>
</comment>
<accession>A0ABR1BPX0</accession>
<dbReference type="InterPro" id="IPR035127">
    <property type="entry name" value="SL4P"/>
</dbReference>
<protein>
    <recommendedName>
        <fullName evidence="4">PB1 domain protein</fullName>
    </recommendedName>
</protein>
<name>A0ABR1BPX0_NECAM</name>
<evidence type="ECO:0000313" key="2">
    <source>
        <dbReference type="EMBL" id="KAK6727143.1"/>
    </source>
</evidence>
<gene>
    <name evidence="2" type="primary">Necator_chrI.g1195</name>
    <name evidence="2" type="ORF">RB195_005069</name>
</gene>
<dbReference type="Proteomes" id="UP001303046">
    <property type="component" value="Unassembled WGS sequence"/>
</dbReference>
<evidence type="ECO:0008006" key="4">
    <source>
        <dbReference type="Google" id="ProtNLM"/>
    </source>
</evidence>
<sequence>MAGEEKFAILKLYRGSAPRLRIDYTDKNDLYEKFMEKINRLNYPVGEIYTEDDDYDRLLIKNADDLYAAARYNGPQLKVHVLRAPEHDVFSCPSNDEEKEERKEGESLKELHARRRSRSEPRHGSRHHAGHYYYPIPWNYPPWIDLRYGRMPFFSDPQGFSKDHEHQKEGGRNCQCERLSQDFAKI</sequence>
<feature type="compositionally biased region" description="Basic and acidic residues" evidence="1">
    <location>
        <begin position="100"/>
        <end position="111"/>
    </location>
</feature>
<feature type="region of interest" description="Disordered" evidence="1">
    <location>
        <begin position="91"/>
        <end position="126"/>
    </location>
</feature>
<reference evidence="2 3" key="1">
    <citation type="submission" date="2023-08" db="EMBL/GenBank/DDBJ databases">
        <title>A Necator americanus chromosomal reference genome.</title>
        <authorList>
            <person name="Ilik V."/>
            <person name="Petrzelkova K.J."/>
            <person name="Pardy F."/>
            <person name="Fuh T."/>
            <person name="Niatou-Singa F.S."/>
            <person name="Gouil Q."/>
            <person name="Baker L."/>
            <person name="Ritchie M.E."/>
            <person name="Jex A.R."/>
            <person name="Gazzola D."/>
            <person name="Li H."/>
            <person name="Toshio Fujiwara R."/>
            <person name="Zhan B."/>
            <person name="Aroian R.V."/>
            <person name="Pafco B."/>
            <person name="Schwarz E.M."/>
        </authorList>
    </citation>
    <scope>NUCLEOTIDE SEQUENCE [LARGE SCALE GENOMIC DNA]</scope>
    <source>
        <strain evidence="2 3">Aroian</strain>
        <tissue evidence="2">Whole animal</tissue>
    </source>
</reference>
<proteinExistence type="predicted"/>
<dbReference type="EMBL" id="JAVFWL010000001">
    <property type="protein sequence ID" value="KAK6727143.1"/>
    <property type="molecule type" value="Genomic_DNA"/>
</dbReference>